<evidence type="ECO:0000256" key="1">
    <source>
        <dbReference type="SAM" id="Coils"/>
    </source>
</evidence>
<dbReference type="InterPro" id="IPR028039">
    <property type="entry name" value="CCDC32"/>
</dbReference>
<feature type="region of interest" description="Disordered" evidence="2">
    <location>
        <begin position="283"/>
        <end position="334"/>
    </location>
</feature>
<dbReference type="OrthoDB" id="6626870at2759"/>
<evidence type="ECO:0000313" key="4">
    <source>
        <dbReference type="Proteomes" id="UP001151699"/>
    </source>
</evidence>
<dbReference type="SUPFAM" id="SSF101967">
    <property type="entry name" value="Adhesin YadA, collagen-binding domain"/>
    <property type="match status" value="1"/>
</dbReference>
<feature type="compositionally biased region" description="Low complexity" evidence="2">
    <location>
        <begin position="325"/>
        <end position="334"/>
    </location>
</feature>
<dbReference type="Proteomes" id="UP001151699">
    <property type="component" value="Chromosome C"/>
</dbReference>
<accession>A0A9Q0MRZ3</accession>
<feature type="compositionally biased region" description="Acidic residues" evidence="2">
    <location>
        <begin position="284"/>
        <end position="324"/>
    </location>
</feature>
<organism evidence="3 4">
    <name type="scientific">Pseudolycoriella hygida</name>
    <dbReference type="NCBI Taxonomy" id="35572"/>
    <lineage>
        <taxon>Eukaryota</taxon>
        <taxon>Metazoa</taxon>
        <taxon>Ecdysozoa</taxon>
        <taxon>Arthropoda</taxon>
        <taxon>Hexapoda</taxon>
        <taxon>Insecta</taxon>
        <taxon>Pterygota</taxon>
        <taxon>Neoptera</taxon>
        <taxon>Endopterygota</taxon>
        <taxon>Diptera</taxon>
        <taxon>Nematocera</taxon>
        <taxon>Sciaroidea</taxon>
        <taxon>Sciaridae</taxon>
        <taxon>Pseudolycoriella</taxon>
    </lineage>
</organism>
<feature type="region of interest" description="Disordered" evidence="2">
    <location>
        <begin position="1"/>
        <end position="125"/>
    </location>
</feature>
<evidence type="ECO:0000256" key="2">
    <source>
        <dbReference type="SAM" id="MobiDB-lite"/>
    </source>
</evidence>
<dbReference type="Pfam" id="PF14989">
    <property type="entry name" value="CCDC32"/>
    <property type="match status" value="1"/>
</dbReference>
<keyword evidence="4" id="KW-1185">Reference proteome</keyword>
<sequence>PSSRAKTSLVNATVTRQRNGDSSQRNGDSSQRNGDSSQRNGDSSQRNGDSSQRNGDSSQRNGDSSPRNGDSSQRNGDSSQRNGDSSQRNGDSSQRNGDSSQRNGDSSQRNGDSSTQRQNPWCESDKKVPFATTFEDNFTSESAEKLPDSKEYIERLEKKLNNLKVNSSITKQLAERREECMEKLLIGAIELSSDSEDSDLKPASKLIRRIVPEQPRMNTFRETFVFLAKLAWNSRVTLPIIITGAFMVMDIRMQVEINIHTERMVREENNAINQIAVEIMNDSDSWETIDSDASEDETGNEDSDYGDYDSDNNFIDDYDTDSNDTYDNGTDNTD</sequence>
<gene>
    <name evidence="3" type="primary">Simc1</name>
    <name evidence="3" type="ORF">Bhyg_14662</name>
</gene>
<keyword evidence="1" id="KW-0175">Coiled coil</keyword>
<comment type="caution">
    <text evidence="3">The sequence shown here is derived from an EMBL/GenBank/DDBJ whole genome shotgun (WGS) entry which is preliminary data.</text>
</comment>
<reference evidence="3" key="1">
    <citation type="submission" date="2022-07" db="EMBL/GenBank/DDBJ databases">
        <authorList>
            <person name="Trinca V."/>
            <person name="Uliana J.V.C."/>
            <person name="Torres T.T."/>
            <person name="Ward R.J."/>
            <person name="Monesi N."/>
        </authorList>
    </citation>
    <scope>NUCLEOTIDE SEQUENCE</scope>
    <source>
        <strain evidence="3">HSMRA1968</strain>
        <tissue evidence="3">Whole embryos</tissue>
    </source>
</reference>
<dbReference type="InterPro" id="IPR011049">
    <property type="entry name" value="Serralysin-like_metalloprot_C"/>
</dbReference>
<evidence type="ECO:0000313" key="3">
    <source>
        <dbReference type="EMBL" id="KAJ6636075.1"/>
    </source>
</evidence>
<feature type="compositionally biased region" description="Polar residues" evidence="2">
    <location>
        <begin position="1"/>
        <end position="121"/>
    </location>
</feature>
<feature type="coiled-coil region" evidence="1">
    <location>
        <begin position="146"/>
        <end position="173"/>
    </location>
</feature>
<name>A0A9Q0MRZ3_9DIPT</name>
<protein>
    <submittedName>
        <fullName evidence="3">SUMO-interacting motif-containing protein 1</fullName>
    </submittedName>
</protein>
<feature type="non-terminal residue" evidence="3">
    <location>
        <position position="1"/>
    </location>
</feature>
<dbReference type="AlphaFoldDB" id="A0A9Q0MRZ3"/>
<dbReference type="EMBL" id="WJQU01000004">
    <property type="protein sequence ID" value="KAJ6636075.1"/>
    <property type="molecule type" value="Genomic_DNA"/>
</dbReference>
<proteinExistence type="predicted"/>